<name>A0A936F0G0_9BACT</name>
<gene>
    <name evidence="2" type="ORF">IPN91_04425</name>
</gene>
<dbReference type="Proteomes" id="UP000709959">
    <property type="component" value="Unassembled WGS sequence"/>
</dbReference>
<organism evidence="2 3">
    <name type="scientific">Candidatus Geothrix odensensis</name>
    <dbReference type="NCBI Taxonomy" id="2954440"/>
    <lineage>
        <taxon>Bacteria</taxon>
        <taxon>Pseudomonadati</taxon>
        <taxon>Acidobacteriota</taxon>
        <taxon>Holophagae</taxon>
        <taxon>Holophagales</taxon>
        <taxon>Holophagaceae</taxon>
        <taxon>Geothrix</taxon>
    </lineage>
</organism>
<keyword evidence="1" id="KW-1133">Transmembrane helix</keyword>
<protein>
    <recommendedName>
        <fullName evidence="4">DUF4845 domain-containing protein</fullName>
    </recommendedName>
</protein>
<evidence type="ECO:0000256" key="1">
    <source>
        <dbReference type="SAM" id="Phobius"/>
    </source>
</evidence>
<sequence length="129" mass="14177">MRKQRGEGKIGCIVTMLVLGLIIAVAIKAVPVYYGNSELSDACDFIASGGSKKPIETLEREVKEKARELNVIEALTDKGAIRITKTGGGDAGTCTIVLRYKRTIDFYGVYKYTIVTDKRITKPIFENIS</sequence>
<accession>A0A936F0G0</accession>
<keyword evidence="1" id="KW-0472">Membrane</keyword>
<keyword evidence="1" id="KW-0812">Transmembrane</keyword>
<reference evidence="2 3" key="1">
    <citation type="submission" date="2020-10" db="EMBL/GenBank/DDBJ databases">
        <title>Connecting structure to function with the recovery of over 1000 high-quality activated sludge metagenome-assembled genomes encoding full-length rRNA genes using long-read sequencing.</title>
        <authorList>
            <person name="Singleton C.M."/>
            <person name="Petriglieri F."/>
            <person name="Kristensen J.M."/>
            <person name="Kirkegaard R.H."/>
            <person name="Michaelsen T.Y."/>
            <person name="Andersen M.H."/>
            <person name="Karst S.M."/>
            <person name="Dueholm M.S."/>
            <person name="Nielsen P.H."/>
            <person name="Albertsen M."/>
        </authorList>
    </citation>
    <scope>NUCLEOTIDE SEQUENCE [LARGE SCALE GENOMIC DNA]</scope>
    <source>
        <strain evidence="2">OdNE_18-Q3-R46-58_MAXAC.008</strain>
    </source>
</reference>
<evidence type="ECO:0008006" key="4">
    <source>
        <dbReference type="Google" id="ProtNLM"/>
    </source>
</evidence>
<evidence type="ECO:0000313" key="3">
    <source>
        <dbReference type="Proteomes" id="UP000709959"/>
    </source>
</evidence>
<proteinExistence type="predicted"/>
<feature type="transmembrane region" description="Helical" evidence="1">
    <location>
        <begin position="12"/>
        <end position="34"/>
    </location>
</feature>
<evidence type="ECO:0000313" key="2">
    <source>
        <dbReference type="EMBL" id="MBK8571889.1"/>
    </source>
</evidence>
<comment type="caution">
    <text evidence="2">The sequence shown here is derived from an EMBL/GenBank/DDBJ whole genome shotgun (WGS) entry which is preliminary data.</text>
</comment>
<dbReference type="AlphaFoldDB" id="A0A936F0G0"/>
<dbReference type="EMBL" id="JADKCH010000002">
    <property type="protein sequence ID" value="MBK8571889.1"/>
    <property type="molecule type" value="Genomic_DNA"/>
</dbReference>